<dbReference type="Proteomes" id="UP001177023">
    <property type="component" value="Unassembled WGS sequence"/>
</dbReference>
<reference evidence="1" key="1">
    <citation type="submission" date="2023-06" db="EMBL/GenBank/DDBJ databases">
        <authorList>
            <person name="Delattre M."/>
        </authorList>
    </citation>
    <scope>NUCLEOTIDE SEQUENCE</scope>
    <source>
        <strain evidence="1">AF72</strain>
    </source>
</reference>
<feature type="non-terminal residue" evidence="1">
    <location>
        <position position="1"/>
    </location>
</feature>
<sequence length="136" mass="15857">MSLMRRRKKMCTLYEDDFVSLNEYTLTVRNYHFPSKRDRKIPADQITVVYFEDQDTSKYSTTRTWGKAVNSIWWAFDLKRELHNIPGVHSHRANVVVEIGGQDVKIGFSVADIDAFMEAMRGLLDYHVIIVNSINL</sequence>
<dbReference type="PANTHER" id="PTHR35373">
    <property type="entry name" value="PROTEIN CBG16894"/>
    <property type="match status" value="1"/>
</dbReference>
<dbReference type="AlphaFoldDB" id="A0AA36D204"/>
<gene>
    <name evidence="1" type="ORF">MSPICULIGERA_LOCUS17458</name>
</gene>
<name>A0AA36D204_9BILA</name>
<evidence type="ECO:0000313" key="1">
    <source>
        <dbReference type="EMBL" id="CAJ0579231.1"/>
    </source>
</evidence>
<dbReference type="EMBL" id="CATQJA010002656">
    <property type="protein sequence ID" value="CAJ0579231.1"/>
    <property type="molecule type" value="Genomic_DNA"/>
</dbReference>
<protein>
    <submittedName>
        <fullName evidence="1">Uncharacterized protein</fullName>
    </submittedName>
</protein>
<comment type="caution">
    <text evidence="1">The sequence shown here is derived from an EMBL/GenBank/DDBJ whole genome shotgun (WGS) entry which is preliminary data.</text>
</comment>
<dbReference type="PANTHER" id="PTHR35373:SF4">
    <property type="entry name" value="PEPTIDASE_M16_M DOMAIN-CONTAINING PROTEIN"/>
    <property type="match status" value="1"/>
</dbReference>
<proteinExistence type="predicted"/>
<keyword evidence="2" id="KW-1185">Reference proteome</keyword>
<accession>A0AA36D204</accession>
<organism evidence="1 2">
    <name type="scientific">Mesorhabditis spiculigera</name>
    <dbReference type="NCBI Taxonomy" id="96644"/>
    <lineage>
        <taxon>Eukaryota</taxon>
        <taxon>Metazoa</taxon>
        <taxon>Ecdysozoa</taxon>
        <taxon>Nematoda</taxon>
        <taxon>Chromadorea</taxon>
        <taxon>Rhabditida</taxon>
        <taxon>Rhabditina</taxon>
        <taxon>Rhabditomorpha</taxon>
        <taxon>Rhabditoidea</taxon>
        <taxon>Rhabditidae</taxon>
        <taxon>Mesorhabditinae</taxon>
        <taxon>Mesorhabditis</taxon>
    </lineage>
</organism>
<evidence type="ECO:0000313" key="2">
    <source>
        <dbReference type="Proteomes" id="UP001177023"/>
    </source>
</evidence>